<dbReference type="PROSITE" id="PS50928">
    <property type="entry name" value="ABC_TM1"/>
    <property type="match status" value="1"/>
</dbReference>
<keyword evidence="3" id="KW-1003">Cell membrane</keyword>
<dbReference type="PANTHER" id="PTHR43744:SF13">
    <property type="entry name" value="SN-GLYCEROL-3-PHOSPHATE TRANSPORT INTEGRAL MEMBRANE PROTEIN ABC TRANSPORTER UGPE-RELATED"/>
    <property type="match status" value="1"/>
</dbReference>
<evidence type="ECO:0000256" key="1">
    <source>
        <dbReference type="ARBA" id="ARBA00004651"/>
    </source>
</evidence>
<dbReference type="PANTHER" id="PTHR43744">
    <property type="entry name" value="ABC TRANSPORTER PERMEASE PROTEIN MG189-RELATED-RELATED"/>
    <property type="match status" value="1"/>
</dbReference>
<comment type="subcellular location">
    <subcellularLocation>
        <location evidence="1 7">Cell membrane</location>
        <topology evidence="1 7">Multi-pass membrane protein</topology>
    </subcellularLocation>
</comment>
<protein>
    <submittedName>
        <fullName evidence="10">Carbohydrate ABC transporter permease</fullName>
    </submittedName>
</protein>
<name>A0ABU3WL28_9NOCA</name>
<keyword evidence="2 7" id="KW-0813">Transport</keyword>
<gene>
    <name evidence="10" type="ORF">F8M49_03195</name>
</gene>
<evidence type="ECO:0000313" key="10">
    <source>
        <dbReference type="EMBL" id="MDV2474675.1"/>
    </source>
</evidence>
<dbReference type="Proteomes" id="UP001275440">
    <property type="component" value="Unassembled WGS sequence"/>
</dbReference>
<feature type="domain" description="ABC transmembrane type-1" evidence="9">
    <location>
        <begin position="241"/>
        <end position="431"/>
    </location>
</feature>
<evidence type="ECO:0000256" key="3">
    <source>
        <dbReference type="ARBA" id="ARBA00022475"/>
    </source>
</evidence>
<keyword evidence="5 7" id="KW-1133">Transmembrane helix</keyword>
<feature type="transmembrane region" description="Helical" evidence="7">
    <location>
        <begin position="351"/>
        <end position="373"/>
    </location>
</feature>
<feature type="region of interest" description="Disordered" evidence="8">
    <location>
        <begin position="74"/>
        <end position="159"/>
    </location>
</feature>
<keyword evidence="11" id="KW-1185">Reference proteome</keyword>
<dbReference type="InterPro" id="IPR035906">
    <property type="entry name" value="MetI-like_sf"/>
</dbReference>
<evidence type="ECO:0000256" key="8">
    <source>
        <dbReference type="SAM" id="MobiDB-lite"/>
    </source>
</evidence>
<evidence type="ECO:0000256" key="4">
    <source>
        <dbReference type="ARBA" id="ARBA00022692"/>
    </source>
</evidence>
<comment type="caution">
    <text evidence="10">The sequence shown here is derived from an EMBL/GenBank/DDBJ whole genome shotgun (WGS) entry which is preliminary data.</text>
</comment>
<feature type="transmembrane region" description="Helical" evidence="7">
    <location>
        <begin position="410"/>
        <end position="431"/>
    </location>
</feature>
<feature type="transmembrane region" description="Helical" evidence="7">
    <location>
        <begin position="309"/>
        <end position="330"/>
    </location>
</feature>
<accession>A0ABU3WL28</accession>
<organism evidence="10 11">
    <name type="scientific">Rhodococcus zopfii</name>
    <dbReference type="NCBI Taxonomy" id="43772"/>
    <lineage>
        <taxon>Bacteria</taxon>
        <taxon>Bacillati</taxon>
        <taxon>Actinomycetota</taxon>
        <taxon>Actinomycetes</taxon>
        <taxon>Mycobacteriales</taxon>
        <taxon>Nocardiaceae</taxon>
        <taxon>Rhodococcus</taxon>
    </lineage>
</organism>
<feature type="compositionally biased region" description="Basic and acidic residues" evidence="8">
    <location>
        <begin position="79"/>
        <end position="95"/>
    </location>
</feature>
<evidence type="ECO:0000313" key="11">
    <source>
        <dbReference type="Proteomes" id="UP001275440"/>
    </source>
</evidence>
<evidence type="ECO:0000259" key="9">
    <source>
        <dbReference type="PROSITE" id="PS50928"/>
    </source>
</evidence>
<keyword evidence="6 7" id="KW-0472">Membrane</keyword>
<evidence type="ECO:0000256" key="6">
    <source>
        <dbReference type="ARBA" id="ARBA00023136"/>
    </source>
</evidence>
<evidence type="ECO:0000256" key="2">
    <source>
        <dbReference type="ARBA" id="ARBA00022448"/>
    </source>
</evidence>
<dbReference type="InterPro" id="IPR000515">
    <property type="entry name" value="MetI-like"/>
</dbReference>
<dbReference type="Gene3D" id="1.10.3720.10">
    <property type="entry name" value="MetI-like"/>
    <property type="match status" value="1"/>
</dbReference>
<feature type="compositionally biased region" description="Basic and acidic residues" evidence="8">
    <location>
        <begin position="102"/>
        <end position="119"/>
    </location>
</feature>
<evidence type="ECO:0000256" key="7">
    <source>
        <dbReference type="RuleBase" id="RU363032"/>
    </source>
</evidence>
<proteinExistence type="inferred from homology"/>
<reference evidence="10 11" key="1">
    <citation type="submission" date="2019-10" db="EMBL/GenBank/DDBJ databases">
        <title>Draft Genome Assembly of Rhodococcus zopfii DSM44189.</title>
        <authorList>
            <person name="Sutton J.M."/>
            <person name="Akob D.M."/>
            <person name="Bushman T.J."/>
        </authorList>
    </citation>
    <scope>NUCLEOTIDE SEQUENCE [LARGE SCALE GENOMIC DNA]</scope>
    <source>
        <strain evidence="10 11">DSM 44189</strain>
    </source>
</reference>
<keyword evidence="4 7" id="KW-0812">Transmembrane</keyword>
<evidence type="ECO:0000256" key="5">
    <source>
        <dbReference type="ARBA" id="ARBA00022989"/>
    </source>
</evidence>
<dbReference type="CDD" id="cd06261">
    <property type="entry name" value="TM_PBP2"/>
    <property type="match status" value="1"/>
</dbReference>
<comment type="similarity">
    <text evidence="7">Belongs to the binding-protein-dependent transport system permease family.</text>
</comment>
<dbReference type="SUPFAM" id="SSF161098">
    <property type="entry name" value="MetI-like"/>
    <property type="match status" value="1"/>
</dbReference>
<feature type="transmembrane region" description="Helical" evidence="7">
    <location>
        <begin position="245"/>
        <end position="269"/>
    </location>
</feature>
<feature type="transmembrane region" description="Helical" evidence="7">
    <location>
        <begin position="276"/>
        <end position="297"/>
    </location>
</feature>
<feature type="transmembrane region" description="Helical" evidence="7">
    <location>
        <begin position="180"/>
        <end position="202"/>
    </location>
</feature>
<dbReference type="EMBL" id="WBMO01000001">
    <property type="protein sequence ID" value="MDV2474675.1"/>
    <property type="molecule type" value="Genomic_DNA"/>
</dbReference>
<dbReference type="Pfam" id="PF00528">
    <property type="entry name" value="BPD_transp_1"/>
    <property type="match status" value="1"/>
</dbReference>
<sequence length="446" mass="48812">MGAVHGDDDVPVEEPRLHLRHLPGRAAGAPYRTGRGRAHRRCVLLDAVPSCSRPATAVGHVLPVDHGAAQLVAGVRHHQRDDPRWPARNRHDHDGVPGLPGDLRELPRRLRRDRRDRPVPRPARRHRRSGAGDGSERPMTAAPGTSVGRASHPADPDVDGPVVAAAIRGQDRHGRRVLRIAAYAAMLLALAVIALPLVWIVLASFKERSEIYTLPVTWWPQSLYLHNYSDATTTFDFWTFLRNSVIITSVLAVVKLTLGVLSAYGLVFLRFPGKNAVFLLIIAALMVPNQITVISNYALVANWGWRNTFAGIIVPLAGVAFGTFLMRNHFLSIPSELIEAARMDGAGHVRLLTRVVLPISGPTLVAFALITIVNEWNEYLWPFLMADNSDVAPLPVGLTLLQNNEGLTDWGVVMAATLLTMIPVLAVFLVLQRHMIKGLTSGAVKG</sequence>